<gene>
    <name evidence="1" type="ORF">PRRU23_21080</name>
</gene>
<organism evidence="1 2">
    <name type="scientific">Segatella bryantii</name>
    <name type="common">Prevotella bryantii</name>
    <dbReference type="NCBI Taxonomy" id="77095"/>
    <lineage>
        <taxon>Bacteria</taxon>
        <taxon>Pseudomonadati</taxon>
        <taxon>Bacteroidota</taxon>
        <taxon>Bacteroidia</taxon>
        <taxon>Bacteroidales</taxon>
        <taxon>Prevotellaceae</taxon>
        <taxon>Segatella</taxon>
    </lineage>
</organism>
<dbReference type="InterPro" id="IPR036286">
    <property type="entry name" value="LexA/Signal_pep-like_sf"/>
</dbReference>
<dbReference type="CDD" id="cd06462">
    <property type="entry name" value="Peptidase_S24_S26"/>
    <property type="match status" value="1"/>
</dbReference>
<proteinExistence type="predicted"/>
<name>A0AA37HZ19_SEGBR</name>
<protein>
    <recommendedName>
        <fullName evidence="3">Peptidase S24/S26A/S26B/S26C domain-containing protein</fullName>
    </recommendedName>
</protein>
<evidence type="ECO:0000313" key="1">
    <source>
        <dbReference type="EMBL" id="GJG28408.1"/>
    </source>
</evidence>
<dbReference type="EMBL" id="BPTR01000001">
    <property type="protein sequence ID" value="GJG28408.1"/>
    <property type="molecule type" value="Genomic_DNA"/>
</dbReference>
<evidence type="ECO:0000313" key="2">
    <source>
        <dbReference type="Proteomes" id="UP000887043"/>
    </source>
</evidence>
<dbReference type="SUPFAM" id="SSF51306">
    <property type="entry name" value="LexA/Signal peptidase"/>
    <property type="match status" value="1"/>
</dbReference>
<reference evidence="1" key="1">
    <citation type="submission" date="2021-08" db="EMBL/GenBank/DDBJ databases">
        <title>Prevotella lacticifex sp. nov., isolated from rumen of cow.</title>
        <authorList>
            <person name="Shinkai T."/>
            <person name="Ikeyama N."/>
            <person name="Kumagai M."/>
            <person name="Ohmori H."/>
            <person name="Sakamoto M."/>
            <person name="Ohkuma M."/>
            <person name="Mitsumori M."/>
        </authorList>
    </citation>
    <scope>NUCLEOTIDE SEQUENCE</scope>
    <source>
        <strain evidence="1">DSM 11371</strain>
    </source>
</reference>
<dbReference type="Proteomes" id="UP000887043">
    <property type="component" value="Unassembled WGS sequence"/>
</dbReference>
<dbReference type="AlphaFoldDB" id="A0AA37HZ19"/>
<sequence>MTDSEIIEEAIRLVKEGVSVTLPVNGNSMLPFIIGGKESVILQQPELPKVGDVVLAWASPGRWVVHRIIRIDGHQVTLMGDGNLMGTEQCTLHDIKAIATHVVDARERTFYLYNRWRKSAAKIWFWLRPIRRYLLAIYRRL</sequence>
<comment type="caution">
    <text evidence="1">The sequence shown here is derived from an EMBL/GenBank/DDBJ whole genome shotgun (WGS) entry which is preliminary data.</text>
</comment>
<accession>A0AA37HZ19</accession>
<evidence type="ECO:0008006" key="3">
    <source>
        <dbReference type="Google" id="ProtNLM"/>
    </source>
</evidence>
<dbReference type="RefSeq" id="WP_006283312.1">
    <property type="nucleotide sequence ID" value="NZ_BPTR01000001.1"/>
</dbReference>